<evidence type="ECO:0000313" key="5">
    <source>
        <dbReference type="Proteomes" id="UP000216991"/>
    </source>
</evidence>
<evidence type="ECO:0000313" key="4">
    <source>
        <dbReference type="EMBL" id="OYQ32187.1"/>
    </source>
</evidence>
<name>A0A255YSJ0_9SPHN</name>
<proteinExistence type="predicted"/>
<comment type="caution">
    <text evidence="4">The sequence shown here is derived from an EMBL/GenBank/DDBJ whole genome shotgun (WGS) entry which is preliminary data.</text>
</comment>
<evidence type="ECO:0000256" key="2">
    <source>
        <dbReference type="SAM" id="SignalP"/>
    </source>
</evidence>
<protein>
    <recommendedName>
        <fullName evidence="3">Amidase domain-containing protein</fullName>
    </recommendedName>
</protein>
<dbReference type="SUPFAM" id="SSF75304">
    <property type="entry name" value="Amidase signature (AS) enzymes"/>
    <property type="match status" value="1"/>
</dbReference>
<keyword evidence="5" id="KW-1185">Reference proteome</keyword>
<evidence type="ECO:0000259" key="3">
    <source>
        <dbReference type="Pfam" id="PF01425"/>
    </source>
</evidence>
<dbReference type="PANTHER" id="PTHR42678">
    <property type="entry name" value="AMIDASE"/>
    <property type="match status" value="1"/>
</dbReference>
<dbReference type="AlphaFoldDB" id="A0A255YSJ0"/>
<dbReference type="InterPro" id="IPR023631">
    <property type="entry name" value="Amidase_dom"/>
</dbReference>
<dbReference type="InterPro" id="IPR036928">
    <property type="entry name" value="AS_sf"/>
</dbReference>
<dbReference type="Pfam" id="PF01425">
    <property type="entry name" value="Amidase"/>
    <property type="match status" value="1"/>
</dbReference>
<feature type="chain" id="PRO_5013350227" description="Amidase domain-containing protein" evidence="2">
    <location>
        <begin position="28"/>
        <end position="372"/>
    </location>
</feature>
<evidence type="ECO:0000256" key="1">
    <source>
        <dbReference type="SAM" id="MobiDB-lite"/>
    </source>
</evidence>
<sequence>MVGKRHGLGAAISMGLAAMTMATASGAAPPPEVAEASIADLQAAMRSGRTSARQLVQAYLARIAAYDQAGPALNSIVTLNPNALADADALDRERAEKGPRGPLHGIPVLVKDNYDTHDMPTGGGTLALATLRPAKDAEQVARLRAAGAIILGKTTMHELAAGTITISSHTGQTRNPYDPTRSPGGSSGGTGAAVAASFAAAGMGSDTCGSIRIPAAYQNLFGIRTTRGLASRRGVMPLSDTQDVAGPLARSVADLALILDATVGEDKADPVTLGADAKRPTSYLDSLTPGALKGARIGVVRAMFVVNPDDAEGRPVYDRAITALKAAGAEVVDVDIPPAGCRRRWRSPLAPTSFSRIWNAIWPAIRGRRSAV</sequence>
<dbReference type="Gene3D" id="3.90.1300.10">
    <property type="entry name" value="Amidase signature (AS) domain"/>
    <property type="match status" value="1"/>
</dbReference>
<feature type="signal peptide" evidence="2">
    <location>
        <begin position="1"/>
        <end position="27"/>
    </location>
</feature>
<organism evidence="4 5">
    <name type="scientific">Sandarakinorhabdus cyanobacteriorum</name>
    <dbReference type="NCBI Taxonomy" id="1981098"/>
    <lineage>
        <taxon>Bacteria</taxon>
        <taxon>Pseudomonadati</taxon>
        <taxon>Pseudomonadota</taxon>
        <taxon>Alphaproteobacteria</taxon>
        <taxon>Sphingomonadales</taxon>
        <taxon>Sphingosinicellaceae</taxon>
        <taxon>Sandarakinorhabdus</taxon>
    </lineage>
</organism>
<dbReference type="PANTHER" id="PTHR42678:SF5">
    <property type="entry name" value="GLUTAMYL-TRNA(GLN) AMIDOTRANSFERASE SUBUNIT A"/>
    <property type="match status" value="1"/>
</dbReference>
<feature type="region of interest" description="Disordered" evidence="1">
    <location>
        <begin position="169"/>
        <end position="191"/>
    </location>
</feature>
<gene>
    <name evidence="4" type="ORF">CHU93_03525</name>
</gene>
<reference evidence="4 5" key="1">
    <citation type="submission" date="2017-07" db="EMBL/GenBank/DDBJ databases">
        <title>Sandarakinorhabdus cyanobacteriorum sp. nov., a novel bacterium isolated from cyanobacterial aggregates in a eutrophic lake.</title>
        <authorList>
            <person name="Cai H."/>
        </authorList>
    </citation>
    <scope>NUCLEOTIDE SEQUENCE [LARGE SCALE GENOMIC DNA]</scope>
    <source>
        <strain evidence="4 5">TH057</strain>
    </source>
</reference>
<dbReference type="EMBL" id="NOXT01000080">
    <property type="protein sequence ID" value="OYQ32187.1"/>
    <property type="molecule type" value="Genomic_DNA"/>
</dbReference>
<dbReference type="Proteomes" id="UP000216991">
    <property type="component" value="Unassembled WGS sequence"/>
</dbReference>
<accession>A0A255YSJ0</accession>
<keyword evidence="2" id="KW-0732">Signal</keyword>
<dbReference type="OrthoDB" id="8872210at2"/>
<feature type="domain" description="Amidase" evidence="3">
    <location>
        <begin position="55"/>
        <end position="338"/>
    </location>
</feature>